<proteinExistence type="predicted"/>
<keyword evidence="5" id="KW-1185">Reference proteome</keyword>
<feature type="region of interest" description="Disordered" evidence="1">
    <location>
        <begin position="103"/>
        <end position="128"/>
    </location>
</feature>
<accession>A0A8T7M213</accession>
<feature type="region of interest" description="Disordered" evidence="1">
    <location>
        <begin position="1"/>
        <end position="37"/>
    </location>
</feature>
<organism evidence="2 4">
    <name type="scientific">Candidatus Chlorohelix allophototropha</name>
    <dbReference type="NCBI Taxonomy" id="3003348"/>
    <lineage>
        <taxon>Bacteria</taxon>
        <taxon>Bacillati</taxon>
        <taxon>Chloroflexota</taxon>
        <taxon>Chloroflexia</taxon>
        <taxon>Candidatus Chloroheliales</taxon>
        <taxon>Candidatus Chloroheliaceae</taxon>
        <taxon>Candidatus Chlorohelix</taxon>
    </lineage>
</organism>
<evidence type="ECO:0000313" key="3">
    <source>
        <dbReference type="EMBL" id="WJW66817.1"/>
    </source>
</evidence>
<evidence type="ECO:0000313" key="5">
    <source>
        <dbReference type="Proteomes" id="UP001431572"/>
    </source>
</evidence>
<sequence>MSDQHIDIDDVDAPKASSKKEQVFDDYDSGDTGSGDPYRVWGFERMPEMVRDFSDKIAFRVRDATDDAIPEDARRLFRNAQREFLLGWRKVIDYQLERIRTQEELERSRRARTQESSDTSIKIEIEED</sequence>
<evidence type="ECO:0000313" key="2">
    <source>
        <dbReference type="EMBL" id="NWJ44936.1"/>
    </source>
</evidence>
<protein>
    <submittedName>
        <fullName evidence="2">Uncharacterized protein</fullName>
    </submittedName>
</protein>
<reference evidence="2 4" key="1">
    <citation type="submission" date="2020-06" db="EMBL/GenBank/DDBJ databases">
        <title>Anoxygenic phototrophic Chloroflexota member uses a Type I reaction center.</title>
        <authorList>
            <person name="Tsuji J.M."/>
            <person name="Shaw N.A."/>
            <person name="Nagashima S."/>
            <person name="Venkiteswaran J."/>
            <person name="Schiff S.L."/>
            <person name="Hanada S."/>
            <person name="Tank M."/>
            <person name="Neufeld J.D."/>
        </authorList>
    </citation>
    <scope>NUCLEOTIDE SEQUENCE [LARGE SCALE GENOMIC DNA]</scope>
    <source>
        <strain evidence="2">L227-S17</strain>
    </source>
</reference>
<reference evidence="3" key="2">
    <citation type="journal article" date="2024" name="Nature">
        <title>Anoxygenic phototroph of the Chloroflexota uses a type I reaction centre.</title>
        <authorList>
            <person name="Tsuji J.M."/>
            <person name="Shaw N.A."/>
            <person name="Nagashima S."/>
            <person name="Venkiteswaran J.J."/>
            <person name="Schiff S.L."/>
            <person name="Watanabe T."/>
            <person name="Fukui M."/>
            <person name="Hanada S."/>
            <person name="Tank M."/>
            <person name="Neufeld J.D."/>
        </authorList>
    </citation>
    <scope>NUCLEOTIDE SEQUENCE</scope>
    <source>
        <strain evidence="3">L227-S17</strain>
    </source>
</reference>
<gene>
    <name evidence="2" type="ORF">HXX08_03570</name>
    <name evidence="3" type="ORF">OZ401_000062</name>
</gene>
<dbReference type="RefSeq" id="WP_341468710.1">
    <property type="nucleotide sequence ID" value="NZ_CP128399.1"/>
</dbReference>
<dbReference type="Proteomes" id="UP001431572">
    <property type="component" value="Chromosome 1"/>
</dbReference>
<name>A0A8T7M213_9CHLR</name>
<evidence type="ECO:0000313" key="4">
    <source>
        <dbReference type="Proteomes" id="UP000521676"/>
    </source>
</evidence>
<dbReference type="Proteomes" id="UP000521676">
    <property type="component" value="Unassembled WGS sequence"/>
</dbReference>
<evidence type="ECO:0000256" key="1">
    <source>
        <dbReference type="SAM" id="MobiDB-lite"/>
    </source>
</evidence>
<dbReference type="EMBL" id="CP128399">
    <property type="protein sequence ID" value="WJW66817.1"/>
    <property type="molecule type" value="Genomic_DNA"/>
</dbReference>
<dbReference type="EMBL" id="JACATZ010000001">
    <property type="protein sequence ID" value="NWJ44936.1"/>
    <property type="molecule type" value="Genomic_DNA"/>
</dbReference>
<dbReference type="AlphaFoldDB" id="A0A8T7M213"/>